<gene>
    <name evidence="1" type="ORF">UW23_C0007G0005</name>
</gene>
<dbReference type="Proteomes" id="UP000034069">
    <property type="component" value="Unassembled WGS sequence"/>
</dbReference>
<evidence type="ECO:0000313" key="2">
    <source>
        <dbReference type="Proteomes" id="UP000034069"/>
    </source>
</evidence>
<accession>A0A0G1GP06</accession>
<dbReference type="EMBL" id="LCHN01000007">
    <property type="protein sequence ID" value="KKT36078.1"/>
    <property type="molecule type" value="Genomic_DNA"/>
</dbReference>
<protein>
    <submittedName>
        <fullName evidence="1">Uncharacterized protein</fullName>
    </submittedName>
</protein>
<name>A0A0G1GP06_9BACT</name>
<reference evidence="1 2" key="1">
    <citation type="journal article" date="2015" name="Nature">
        <title>rRNA introns, odd ribosomes, and small enigmatic genomes across a large radiation of phyla.</title>
        <authorList>
            <person name="Brown C.T."/>
            <person name="Hug L.A."/>
            <person name="Thomas B.C."/>
            <person name="Sharon I."/>
            <person name="Castelle C.J."/>
            <person name="Singh A."/>
            <person name="Wilkins M.J."/>
            <person name="Williams K.H."/>
            <person name="Banfield J.F."/>
        </authorList>
    </citation>
    <scope>NUCLEOTIDE SEQUENCE [LARGE SCALE GENOMIC DNA]</scope>
</reference>
<comment type="caution">
    <text evidence="1">The sequence shown here is derived from an EMBL/GenBank/DDBJ whole genome shotgun (WGS) entry which is preliminary data.</text>
</comment>
<evidence type="ECO:0000313" key="1">
    <source>
        <dbReference type="EMBL" id="KKT36078.1"/>
    </source>
</evidence>
<sequence length="78" mass="8411">MTVTVHQYAGLSFPVLCKCTCCGTLCHVSSVADFDMGYYVGLPTKAEAVCPMCGDPAIPVNDVDVSELIRFMTPIFDD</sequence>
<organism evidence="1 2">
    <name type="scientific">Candidatus Collierbacteria bacterium GW2011_GWA1_44_12</name>
    <dbReference type="NCBI Taxonomy" id="1618376"/>
    <lineage>
        <taxon>Bacteria</taxon>
        <taxon>Candidatus Collieribacteriota</taxon>
    </lineage>
</organism>
<dbReference type="AlphaFoldDB" id="A0A0G1GP06"/>
<proteinExistence type="predicted"/>